<dbReference type="Pfam" id="PF10972">
    <property type="entry name" value="CsiV"/>
    <property type="match status" value="1"/>
</dbReference>
<organism evidence="1 2">
    <name type="scientific">Colwellia maritima</name>
    <dbReference type="NCBI Taxonomy" id="2912588"/>
    <lineage>
        <taxon>Bacteria</taxon>
        <taxon>Pseudomonadati</taxon>
        <taxon>Pseudomonadota</taxon>
        <taxon>Gammaproteobacteria</taxon>
        <taxon>Alteromonadales</taxon>
        <taxon>Colwelliaceae</taxon>
        <taxon>Colwellia</taxon>
    </lineage>
</organism>
<dbReference type="Proteomes" id="UP001139646">
    <property type="component" value="Unassembled WGS sequence"/>
</dbReference>
<sequence>MTEKDAIPLKLFAGDHIEYQYQKALTTYQAEVEEANAIEKNLLEKLSQNQTSVDNEFKIDQAQKPQVLTQTQLFSRLDALEQSTSNDAIDNEIINNIVNQIDKQNLDTLLTQITQSESNLTNNIDINGEIPHGILPITRKKSPDSLLQPWFLDGFLKIHLDHYLYITADFNLYNQDPIETISDNGISDEVKLINFSQNRRVITGEIHYFDHPYIGMVIQIRRFDPTQPEGERVSQAIR</sequence>
<reference evidence="1" key="1">
    <citation type="submission" date="2022-01" db="EMBL/GenBank/DDBJ databases">
        <title>Colwellia maritima, isolated from seawater.</title>
        <authorList>
            <person name="Kristyanto S."/>
            <person name="Jung J."/>
            <person name="Jeon C.O."/>
        </authorList>
    </citation>
    <scope>NUCLEOTIDE SEQUENCE</scope>
    <source>
        <strain evidence="1">MSW7</strain>
    </source>
</reference>
<name>A0ABS9X5M2_9GAMM</name>
<evidence type="ECO:0000313" key="1">
    <source>
        <dbReference type="EMBL" id="MCI2285530.1"/>
    </source>
</evidence>
<proteinExistence type="predicted"/>
<gene>
    <name evidence="1" type="ORF">L3081_21700</name>
</gene>
<dbReference type="RefSeq" id="WP_242288534.1">
    <property type="nucleotide sequence ID" value="NZ_JAKKSL010000005.1"/>
</dbReference>
<dbReference type="EMBL" id="JAKKSL010000005">
    <property type="protein sequence ID" value="MCI2285530.1"/>
    <property type="molecule type" value="Genomic_DNA"/>
</dbReference>
<keyword evidence="2" id="KW-1185">Reference proteome</keyword>
<accession>A0ABS9X5M2</accession>
<dbReference type="InterPro" id="IPR021241">
    <property type="entry name" value="CsiV"/>
</dbReference>
<protein>
    <submittedName>
        <fullName evidence="1">Peptidoglycan binding protein CsiV</fullName>
    </submittedName>
</protein>
<comment type="caution">
    <text evidence="1">The sequence shown here is derived from an EMBL/GenBank/DDBJ whole genome shotgun (WGS) entry which is preliminary data.</text>
</comment>
<evidence type="ECO:0000313" key="2">
    <source>
        <dbReference type="Proteomes" id="UP001139646"/>
    </source>
</evidence>